<keyword evidence="2" id="KW-1185">Reference proteome</keyword>
<dbReference type="RefSeq" id="XP_018064739.1">
    <property type="nucleotide sequence ID" value="XM_018206264.1"/>
</dbReference>
<evidence type="ECO:0000313" key="1">
    <source>
        <dbReference type="EMBL" id="KUJ10384.1"/>
    </source>
</evidence>
<gene>
    <name evidence="1" type="ORF">LY89DRAFT_259688</name>
</gene>
<dbReference type="OrthoDB" id="5086500at2759"/>
<protein>
    <submittedName>
        <fullName evidence="1">Uncharacterized protein</fullName>
    </submittedName>
</protein>
<proteinExistence type="predicted"/>
<dbReference type="KEGG" id="psco:LY89DRAFT_259688"/>
<dbReference type="AlphaFoldDB" id="A0A132BEU8"/>
<dbReference type="InParanoid" id="A0A132BEU8"/>
<dbReference type="GeneID" id="28815990"/>
<name>A0A132BEU8_MOLSC</name>
<dbReference type="Proteomes" id="UP000070700">
    <property type="component" value="Unassembled WGS sequence"/>
</dbReference>
<dbReference type="PANTHER" id="PTHR10039">
    <property type="entry name" value="AMELOGENIN"/>
    <property type="match status" value="1"/>
</dbReference>
<dbReference type="PANTHER" id="PTHR10039:SF5">
    <property type="entry name" value="NACHT DOMAIN-CONTAINING PROTEIN"/>
    <property type="match status" value="1"/>
</dbReference>
<organism evidence="1 2">
    <name type="scientific">Mollisia scopiformis</name>
    <name type="common">Conifer needle endophyte fungus</name>
    <name type="synonym">Phialocephala scopiformis</name>
    <dbReference type="NCBI Taxonomy" id="149040"/>
    <lineage>
        <taxon>Eukaryota</taxon>
        <taxon>Fungi</taxon>
        <taxon>Dikarya</taxon>
        <taxon>Ascomycota</taxon>
        <taxon>Pezizomycotina</taxon>
        <taxon>Leotiomycetes</taxon>
        <taxon>Helotiales</taxon>
        <taxon>Mollisiaceae</taxon>
        <taxon>Mollisia</taxon>
    </lineage>
</organism>
<accession>A0A132BEU8</accession>
<sequence length="484" mass="56028">MLQFLTNLTATTSSCLIFRALCSGRPANFIELAFSKVPHLHLEEHTWQDIEDFLHTNIRTVTDHLPPDERRDRIIAEIVPEVVGKSEGVFMWASVVVEDLLTLIAAGREEELYEKIKELPPELESLYASIIAKIPPRSRHHTYNYLQLQVSAGHGENAPHNLLGIMLASFPPEQVRTAPSNIDRWSDDAKIVACHRTRRMLRDNCSGFVKLPHFNPSWSKEEQVNRFCCGEVYVHKSVKDYLFNKESFKKVWSGIDQKLLIHSHLQRVSFCFHLLKVDFVTRYQAVPRIWRNEDSVLVAVPKLFLKAVSVGEVDEKLDLSVTWLLALENLVRTKASSLTEIVDFYDATFVLEYRNFERCTNDPPFEAWNTNMLCLAVSYGLIPYIKAYVHRNLHLRKGRPLLHYLFGAYVELSYDTFEPVAKILHRHGSRFDQVFNGRTTWEYILIHMQFGVYINSWERDGYDKILILCLEQGANPNQKINLPT</sequence>
<dbReference type="EMBL" id="KQ947429">
    <property type="protein sequence ID" value="KUJ10384.1"/>
    <property type="molecule type" value="Genomic_DNA"/>
</dbReference>
<evidence type="ECO:0000313" key="2">
    <source>
        <dbReference type="Proteomes" id="UP000070700"/>
    </source>
</evidence>
<reference evidence="1 2" key="1">
    <citation type="submission" date="2015-10" db="EMBL/GenBank/DDBJ databases">
        <title>Full genome of DAOMC 229536 Phialocephala scopiformis, a fungal endophyte of spruce producing the potent anti-insectan compound rugulosin.</title>
        <authorList>
            <consortium name="DOE Joint Genome Institute"/>
            <person name="Walker A.K."/>
            <person name="Frasz S.L."/>
            <person name="Seifert K.A."/>
            <person name="Miller J.D."/>
            <person name="Mondo S.J."/>
            <person name="Labutti K."/>
            <person name="Lipzen A."/>
            <person name="Dockter R."/>
            <person name="Kennedy M."/>
            <person name="Grigoriev I.V."/>
            <person name="Spatafora J.W."/>
        </authorList>
    </citation>
    <scope>NUCLEOTIDE SEQUENCE [LARGE SCALE GENOMIC DNA]</scope>
    <source>
        <strain evidence="1 2">CBS 120377</strain>
    </source>
</reference>